<dbReference type="Proteomes" id="UP001055940">
    <property type="component" value="Chromosome"/>
</dbReference>
<gene>
    <name evidence="10" type="ORF">NE857_13565</name>
</gene>
<dbReference type="Gene3D" id="3.40.50.880">
    <property type="match status" value="1"/>
</dbReference>
<dbReference type="Gene3D" id="3.20.20.80">
    <property type="entry name" value="Glycosidases"/>
    <property type="match status" value="1"/>
</dbReference>
<evidence type="ECO:0000256" key="2">
    <source>
        <dbReference type="ARBA" id="ARBA00005940"/>
    </source>
</evidence>
<reference evidence="10" key="1">
    <citation type="submission" date="2022-06" db="EMBL/GenBank/DDBJ databases">
        <authorList>
            <person name="Ping M."/>
        </authorList>
    </citation>
    <scope>NUCLEOTIDE SEQUENCE</scope>
    <source>
        <strain evidence="10">JCM11759T</strain>
    </source>
</reference>
<feature type="domain" description="Beta-galactosidase trimerisation" evidence="8">
    <location>
        <begin position="407"/>
        <end position="603"/>
    </location>
</feature>
<dbReference type="InterPro" id="IPR003476">
    <property type="entry name" value="Glyco_hydro_42"/>
</dbReference>
<name>A0ABY5DDX9_9ACTN</name>
<dbReference type="PANTHER" id="PTHR36447">
    <property type="entry name" value="BETA-GALACTOSIDASE GANA"/>
    <property type="match status" value="1"/>
</dbReference>
<evidence type="ECO:0000256" key="1">
    <source>
        <dbReference type="ARBA" id="ARBA00001412"/>
    </source>
</evidence>
<dbReference type="EC" id="3.2.1.23" evidence="3 6"/>
<evidence type="ECO:0000259" key="7">
    <source>
        <dbReference type="Pfam" id="PF02449"/>
    </source>
</evidence>
<dbReference type="Gene3D" id="2.60.40.1180">
    <property type="entry name" value="Golgi alpha-mannosidase II"/>
    <property type="match status" value="1"/>
</dbReference>
<comment type="similarity">
    <text evidence="2 6">Belongs to the glycosyl hydrolase 42 family.</text>
</comment>
<comment type="catalytic activity">
    <reaction evidence="1 6">
        <text>Hydrolysis of terminal non-reducing beta-D-galactose residues in beta-D-galactosides.</text>
        <dbReference type="EC" id="3.2.1.23"/>
    </reaction>
</comment>
<dbReference type="InterPro" id="IPR013780">
    <property type="entry name" value="Glyco_hydro_b"/>
</dbReference>
<keyword evidence="11" id="KW-1185">Reference proteome</keyword>
<evidence type="ECO:0000313" key="11">
    <source>
        <dbReference type="Proteomes" id="UP001055940"/>
    </source>
</evidence>
<dbReference type="RefSeq" id="WP_254421316.1">
    <property type="nucleotide sequence ID" value="NZ_BAAAJB010000031.1"/>
</dbReference>
<keyword evidence="4 6" id="KW-0378">Hydrolase</keyword>
<sequence>MTTAPLTPGPAPGLIPGVDAIVYGGDYNPEQWPEEVWQEDVRMMREAGVNLVNVGIFSWALLEPEEGVYTFEWLDRVLDLLHGAGIRVGLATPTAAPPAWLLHRYPGIRPETEEGHVLSGASRQTLCPSSPEYARAAARITEQIARRYAGHPAVAMWHVHNEYGGADAACYCAASAEAFRVWLRDRYGDVDTLNSAWGTSFWGQTYGAWEHVEPPRLAPTPASPALRLDFLRFCNDAHLECYRRERDIVRRHTPGIPVTTNFMIVNCKWIDYWSWAREVDFVANDHYLQAEEEDNHVELAMAADVTRGVAGGRPWVLMEHSTSAVNWQPRNIAKQPGQMRRNSLTHLARGADGVMFFQWRASRSGAEKFHSAMVPHNGRRSRIWGEVVGLGRELADLDCLRGSTVRADTALVWDWQSWWAMELEYRPNADHSYLERFRAYYTWLWRTHRTVDVVPPDADLSGYAMVVVPSLYLTMQDTADNLTRYAESGGTVVVSYFSGVVGTNDEVHPGGYPGPLRELLGLEIDEFLPLRAGEAVRVDNGVSGRVWAERVVPGSAECVLSYTDGPAAGEPAVTRNTVGAGQAWYVSTGLDPEGLRAVLDELAPPPVLEGLPEGVEAVRRVSRGANAGEAPGSGASFLIVVNHNAREAEVPASGVDCVSGERVEGTLRVPAGGVRVLRESIRAAGR</sequence>
<protein>
    <recommendedName>
        <fullName evidence="3 6">Beta-galactosidase</fullName>
        <shortName evidence="6">Beta-gal</shortName>
        <ecNumber evidence="3 6">3.2.1.23</ecNumber>
    </recommendedName>
</protein>
<dbReference type="PANTHER" id="PTHR36447:SF1">
    <property type="entry name" value="BETA-GALACTOSIDASE GANA"/>
    <property type="match status" value="1"/>
</dbReference>
<evidence type="ECO:0000313" key="10">
    <source>
        <dbReference type="EMBL" id="USY22544.1"/>
    </source>
</evidence>
<keyword evidence="5 6" id="KW-0326">Glycosidase</keyword>
<dbReference type="InterPro" id="IPR013739">
    <property type="entry name" value="Beta_galactosidase_C"/>
</dbReference>
<dbReference type="PIRSF" id="PIRSF001084">
    <property type="entry name" value="B-galactosidase"/>
    <property type="match status" value="1"/>
</dbReference>
<evidence type="ECO:0000256" key="4">
    <source>
        <dbReference type="ARBA" id="ARBA00022801"/>
    </source>
</evidence>
<evidence type="ECO:0000256" key="6">
    <source>
        <dbReference type="PIRNR" id="PIRNR001084"/>
    </source>
</evidence>
<organism evidence="10 11">
    <name type="scientific">Nocardiopsis exhalans</name>
    <dbReference type="NCBI Taxonomy" id="163604"/>
    <lineage>
        <taxon>Bacteria</taxon>
        <taxon>Bacillati</taxon>
        <taxon>Actinomycetota</taxon>
        <taxon>Actinomycetes</taxon>
        <taxon>Streptosporangiales</taxon>
        <taxon>Nocardiopsidaceae</taxon>
        <taxon>Nocardiopsis</taxon>
    </lineage>
</organism>
<feature type="domain" description="Beta-galactosidase C-terminal" evidence="9">
    <location>
        <begin position="633"/>
        <end position="679"/>
    </location>
</feature>
<dbReference type="Pfam" id="PF08532">
    <property type="entry name" value="Glyco_hydro_42M"/>
    <property type="match status" value="1"/>
</dbReference>
<dbReference type="InterPro" id="IPR013738">
    <property type="entry name" value="Beta_galactosidase_Trimer"/>
</dbReference>
<evidence type="ECO:0000256" key="5">
    <source>
        <dbReference type="ARBA" id="ARBA00023295"/>
    </source>
</evidence>
<dbReference type="CDD" id="cd03143">
    <property type="entry name" value="A4_beta-galactosidase_middle_domain"/>
    <property type="match status" value="1"/>
</dbReference>
<accession>A0ABY5DDX9</accession>
<dbReference type="SUPFAM" id="SSF51445">
    <property type="entry name" value="(Trans)glycosidases"/>
    <property type="match status" value="1"/>
</dbReference>
<dbReference type="InterPro" id="IPR029062">
    <property type="entry name" value="Class_I_gatase-like"/>
</dbReference>
<feature type="domain" description="Glycoside hydrolase family 42 N-terminal" evidence="7">
    <location>
        <begin position="26"/>
        <end position="396"/>
    </location>
</feature>
<dbReference type="Pfam" id="PF08533">
    <property type="entry name" value="Glyco_hydro_42C"/>
    <property type="match status" value="1"/>
</dbReference>
<evidence type="ECO:0000259" key="8">
    <source>
        <dbReference type="Pfam" id="PF08532"/>
    </source>
</evidence>
<dbReference type="InterPro" id="IPR017853">
    <property type="entry name" value="GH"/>
</dbReference>
<proteinExistence type="inferred from homology"/>
<dbReference type="SUPFAM" id="SSF52317">
    <property type="entry name" value="Class I glutamine amidotransferase-like"/>
    <property type="match status" value="1"/>
</dbReference>
<dbReference type="Pfam" id="PF02449">
    <property type="entry name" value="Glyco_hydro_42"/>
    <property type="match status" value="1"/>
</dbReference>
<dbReference type="EMBL" id="CP099837">
    <property type="protein sequence ID" value="USY22544.1"/>
    <property type="molecule type" value="Genomic_DNA"/>
</dbReference>
<evidence type="ECO:0000259" key="9">
    <source>
        <dbReference type="Pfam" id="PF08533"/>
    </source>
</evidence>
<evidence type="ECO:0000256" key="3">
    <source>
        <dbReference type="ARBA" id="ARBA00012756"/>
    </source>
</evidence>
<dbReference type="InterPro" id="IPR013529">
    <property type="entry name" value="Glyco_hydro_42_N"/>
</dbReference>